<dbReference type="RefSeq" id="WP_062126020.1">
    <property type="nucleotide sequence ID" value="NZ_CP017578.1"/>
</dbReference>
<gene>
    <name evidence="1" type="ORF">AVM11_11655</name>
</gene>
<sequence>MANSYTKAAFCILMSPADVTVLSAATRAIDILDGDSTDEDLKLSFDALGIAFHAAFPAKGNNDFGSFLEIFDEPDHPTFGCDIDIEEPDKEGRCAVTFSGEQVEIEAVARVIFTACKSALPCAFEWAHGSDRLRVGEFGGGCVVITADGIVYHNTRDILDRAITREISGPDEAVDGFVLALADREHGLSFWNNELGFGRLALATVFSENEAGRFDKPIAHTEPEWLAMPAPLA</sequence>
<evidence type="ECO:0000313" key="1">
    <source>
        <dbReference type="EMBL" id="KZB93522.1"/>
    </source>
</evidence>
<name>A0A175XYL8_9SPHN</name>
<dbReference type="AlphaFoldDB" id="A0A175XYL8"/>
<accession>A0A175XYL8</accession>
<dbReference type="KEGG" id="smy:BJP26_14460"/>
<dbReference type="Proteomes" id="UP000078460">
    <property type="component" value="Unassembled WGS sequence"/>
</dbReference>
<dbReference type="OrthoDB" id="7475362at2"/>
<keyword evidence="2" id="KW-1185">Reference proteome</keyword>
<evidence type="ECO:0000313" key="2">
    <source>
        <dbReference type="Proteomes" id="UP000078460"/>
    </source>
</evidence>
<reference evidence="1" key="1">
    <citation type="submission" date="2016-03" db="EMBL/GenBank/DDBJ databases">
        <title>Sphingomonas melonis TY, whole genome shotgun sequencing.</title>
        <authorList>
            <person name="Wang H."/>
            <person name="Zhu P."/>
        </authorList>
    </citation>
    <scope>NUCLEOTIDE SEQUENCE [LARGE SCALE GENOMIC DNA]</scope>
    <source>
        <strain evidence="1">TY</strain>
    </source>
</reference>
<proteinExistence type="predicted"/>
<comment type="caution">
    <text evidence="1">The sequence shown here is derived from an EMBL/GenBank/DDBJ whole genome shotgun (WGS) entry which is preliminary data.</text>
</comment>
<dbReference type="EMBL" id="LQCK02000068">
    <property type="protein sequence ID" value="KZB93522.1"/>
    <property type="molecule type" value="Genomic_DNA"/>
</dbReference>
<dbReference type="STRING" id="621456.BJP26_14460"/>
<organism evidence="1 2">
    <name type="scientific">Sphingomonas melonis TY</name>
    <dbReference type="NCBI Taxonomy" id="621456"/>
    <lineage>
        <taxon>Bacteria</taxon>
        <taxon>Pseudomonadati</taxon>
        <taxon>Pseudomonadota</taxon>
        <taxon>Alphaproteobacteria</taxon>
        <taxon>Sphingomonadales</taxon>
        <taxon>Sphingomonadaceae</taxon>
        <taxon>Sphingomonas</taxon>
    </lineage>
</organism>
<protein>
    <submittedName>
        <fullName evidence="1">Uncharacterized protein</fullName>
    </submittedName>
</protein>